<dbReference type="InterPro" id="IPR054219">
    <property type="entry name" value="DUF6939"/>
</dbReference>
<accession>A0A919PL03</accession>
<dbReference type="AlphaFoldDB" id="A0A919PL03"/>
<sequence>MVVYVASRRRGQASLTAEFPGATILDVTSRGPEPWVRLSPFYPHGGIPVPFSPGTVAQSVEGIWQGLKVFDAADVDPAKLDVTSMSGLKRTVSAFGATRGHRRGLTGQTLLDYESARRQIYLPVYRWVLEHRAAEQVDALRRVAGEGDVVLLDYTTNGDVADLTSPLSHAALIRRYVLSDWPD</sequence>
<evidence type="ECO:0000313" key="2">
    <source>
        <dbReference type="Proteomes" id="UP000660611"/>
    </source>
</evidence>
<comment type="caution">
    <text evidence="1">The sequence shown here is derived from an EMBL/GenBank/DDBJ whole genome shotgun (WGS) entry which is preliminary data.</text>
</comment>
<gene>
    <name evidence="1" type="ORF">Dsi01nite_021190</name>
</gene>
<reference evidence="1" key="1">
    <citation type="submission" date="2021-01" db="EMBL/GenBank/DDBJ databases">
        <title>Whole genome shotgun sequence of Dactylosporangium siamense NBRC 106093.</title>
        <authorList>
            <person name="Komaki H."/>
            <person name="Tamura T."/>
        </authorList>
    </citation>
    <scope>NUCLEOTIDE SEQUENCE</scope>
    <source>
        <strain evidence="1">NBRC 106093</strain>
    </source>
</reference>
<evidence type="ECO:0000313" key="1">
    <source>
        <dbReference type="EMBL" id="GIG44078.1"/>
    </source>
</evidence>
<keyword evidence="2" id="KW-1185">Reference proteome</keyword>
<dbReference type="EMBL" id="BONQ01000030">
    <property type="protein sequence ID" value="GIG44078.1"/>
    <property type="molecule type" value="Genomic_DNA"/>
</dbReference>
<dbReference type="Proteomes" id="UP000660611">
    <property type="component" value="Unassembled WGS sequence"/>
</dbReference>
<organism evidence="1 2">
    <name type="scientific">Dactylosporangium siamense</name>
    <dbReference type="NCBI Taxonomy" id="685454"/>
    <lineage>
        <taxon>Bacteria</taxon>
        <taxon>Bacillati</taxon>
        <taxon>Actinomycetota</taxon>
        <taxon>Actinomycetes</taxon>
        <taxon>Micromonosporales</taxon>
        <taxon>Micromonosporaceae</taxon>
        <taxon>Dactylosporangium</taxon>
    </lineage>
</organism>
<dbReference type="Pfam" id="PF22075">
    <property type="entry name" value="DUF6939"/>
    <property type="match status" value="1"/>
</dbReference>
<protein>
    <submittedName>
        <fullName evidence="1">Uncharacterized protein</fullName>
    </submittedName>
</protein>
<proteinExistence type="predicted"/>
<name>A0A919PL03_9ACTN</name>
<dbReference type="RefSeq" id="WP_203845922.1">
    <property type="nucleotide sequence ID" value="NZ_BAAAVW010000006.1"/>
</dbReference>